<evidence type="ECO:0000256" key="10">
    <source>
        <dbReference type="SAM" id="MobiDB-lite"/>
    </source>
</evidence>
<dbReference type="InterPro" id="IPR039748">
    <property type="entry name" value="RPC3"/>
</dbReference>
<feature type="domain" description="DNA-directed RNA polymerase III subunit RPC3 winged-helix" evidence="13">
    <location>
        <begin position="510"/>
        <end position="585"/>
    </location>
</feature>
<protein>
    <recommendedName>
        <fullName evidence="4 9">DNA-directed RNA polymerase III subunit RPC3</fullName>
        <shortName evidence="9">RNA polymerase III subunit C3</shortName>
    </recommendedName>
</protein>
<dbReference type="PANTHER" id="PTHR12949">
    <property type="entry name" value="RNA POLYMERASE III DNA DIRECTED -RELATED"/>
    <property type="match status" value="1"/>
</dbReference>
<evidence type="ECO:0000259" key="12">
    <source>
        <dbReference type="Pfam" id="PF08221"/>
    </source>
</evidence>
<evidence type="ECO:0000256" key="2">
    <source>
        <dbReference type="ARBA" id="ARBA00006835"/>
    </source>
</evidence>
<dbReference type="GO" id="GO:0003697">
    <property type="term" value="F:single-stranded DNA binding"/>
    <property type="evidence" value="ECO:0007669"/>
    <property type="project" value="UniProtKB-UniRule"/>
</dbReference>
<feature type="region of interest" description="Disordered" evidence="10">
    <location>
        <begin position="375"/>
        <end position="456"/>
    </location>
</feature>
<dbReference type="Proteomes" id="UP001161017">
    <property type="component" value="Unassembled WGS sequence"/>
</dbReference>
<dbReference type="GO" id="GO:0005666">
    <property type="term" value="C:RNA polymerase III complex"/>
    <property type="evidence" value="ECO:0007669"/>
    <property type="project" value="UniProtKB-UniRule"/>
</dbReference>
<accession>A0AA43QK60</accession>
<comment type="similarity">
    <text evidence="2 9">Belongs to the RNA polymerase beta chain family.</text>
</comment>
<evidence type="ECO:0000256" key="6">
    <source>
        <dbReference type="ARBA" id="ARBA00023163"/>
    </source>
</evidence>
<evidence type="ECO:0000256" key="5">
    <source>
        <dbReference type="ARBA" id="ARBA00022478"/>
    </source>
</evidence>
<comment type="subunit">
    <text evidence="3 9">Component of the RNA polymerase III (Pol III) complex consisting of 17 subunits.</text>
</comment>
<dbReference type="Pfam" id="PF05645">
    <property type="entry name" value="RNA_pol_Rpc82"/>
    <property type="match status" value="1"/>
</dbReference>
<dbReference type="InterPro" id="IPR008806">
    <property type="entry name" value="RNA_pol_III_Rpc82_C"/>
</dbReference>
<evidence type="ECO:0000256" key="1">
    <source>
        <dbReference type="ARBA" id="ARBA00004123"/>
    </source>
</evidence>
<name>A0AA43QK60_9LECA</name>
<dbReference type="InterPro" id="IPR036390">
    <property type="entry name" value="WH_DNA-bd_sf"/>
</dbReference>
<dbReference type="SUPFAM" id="SSF46785">
    <property type="entry name" value="Winged helix' DNA-binding domain"/>
    <property type="match status" value="1"/>
</dbReference>
<dbReference type="Pfam" id="PF22536">
    <property type="entry name" value="WHD_POLR3C"/>
    <property type="match status" value="1"/>
</dbReference>
<dbReference type="AlphaFoldDB" id="A0AA43QK60"/>
<evidence type="ECO:0000259" key="11">
    <source>
        <dbReference type="Pfam" id="PF05645"/>
    </source>
</evidence>
<keyword evidence="6 9" id="KW-0804">Transcription</keyword>
<dbReference type="PANTHER" id="PTHR12949:SF0">
    <property type="entry name" value="DNA-DIRECTED RNA POLYMERASE III SUBUNIT RPC3"/>
    <property type="match status" value="1"/>
</dbReference>
<dbReference type="Pfam" id="PF08221">
    <property type="entry name" value="HTH_9"/>
    <property type="match status" value="1"/>
</dbReference>
<dbReference type="InterPro" id="IPR013197">
    <property type="entry name" value="RNA_pol_III_RPC82-rel_HTH"/>
</dbReference>
<evidence type="ECO:0000259" key="13">
    <source>
        <dbReference type="Pfam" id="PF22536"/>
    </source>
</evidence>
<dbReference type="Gene3D" id="1.10.10.10">
    <property type="entry name" value="Winged helix-like DNA-binding domain superfamily/Winged helix DNA-binding domain"/>
    <property type="match status" value="2"/>
</dbReference>
<dbReference type="EMBL" id="JAPUFD010000006">
    <property type="protein sequence ID" value="MDI1488001.1"/>
    <property type="molecule type" value="Genomic_DNA"/>
</dbReference>
<dbReference type="GO" id="GO:0006351">
    <property type="term" value="P:DNA-templated transcription"/>
    <property type="evidence" value="ECO:0007669"/>
    <property type="project" value="InterPro"/>
</dbReference>
<feature type="compositionally biased region" description="Acidic residues" evidence="10">
    <location>
        <begin position="421"/>
        <end position="444"/>
    </location>
</feature>
<organism evidence="14 15">
    <name type="scientific">Ramalina farinacea</name>
    <dbReference type="NCBI Taxonomy" id="258253"/>
    <lineage>
        <taxon>Eukaryota</taxon>
        <taxon>Fungi</taxon>
        <taxon>Dikarya</taxon>
        <taxon>Ascomycota</taxon>
        <taxon>Pezizomycotina</taxon>
        <taxon>Lecanoromycetes</taxon>
        <taxon>OSLEUM clade</taxon>
        <taxon>Lecanoromycetidae</taxon>
        <taxon>Lecanorales</taxon>
        <taxon>Lecanorineae</taxon>
        <taxon>Ramalinaceae</taxon>
        <taxon>Ramalina</taxon>
    </lineage>
</organism>
<gene>
    <name evidence="14" type="primary">RPC82</name>
    <name evidence="14" type="ORF">OHK93_007275</name>
</gene>
<evidence type="ECO:0000256" key="4">
    <source>
        <dbReference type="ARBA" id="ARBA00016689"/>
    </source>
</evidence>
<feature type="domain" description="RNA polymerase III subunit RPC82-related helix-turn-helix" evidence="12">
    <location>
        <begin position="8"/>
        <end position="63"/>
    </location>
</feature>
<keyword evidence="7 9" id="KW-0539">Nucleus</keyword>
<proteinExistence type="inferred from homology"/>
<evidence type="ECO:0000256" key="7">
    <source>
        <dbReference type="ARBA" id="ARBA00023242"/>
    </source>
</evidence>
<evidence type="ECO:0000256" key="9">
    <source>
        <dbReference type="RuleBase" id="RU367076"/>
    </source>
</evidence>
<comment type="function">
    <text evidence="8 9">DNA-dependent RNA polymerase catalyzes the transcription of DNA into RNA using the four ribonucleoside triphosphates as substrates. Specific core component of RNA polymerase III which synthesizes small RNAs, such as 5S rRNA and tRNAs.</text>
</comment>
<comment type="caution">
    <text evidence="14">The sequence shown here is derived from an EMBL/GenBank/DDBJ whole genome shotgun (WGS) entry which is preliminary data.</text>
</comment>
<evidence type="ECO:0000256" key="8">
    <source>
        <dbReference type="ARBA" id="ARBA00025127"/>
    </source>
</evidence>
<comment type="subcellular location">
    <subcellularLocation>
        <location evidence="1 9">Nucleus</location>
    </subcellularLocation>
</comment>
<reference evidence="14" key="1">
    <citation type="journal article" date="2023" name="Genome Biol. Evol.">
        <title>First Whole Genome Sequence and Flow Cytometry Genome Size Data for the Lichen-Forming Fungus Ramalina farinacea (Ascomycota).</title>
        <authorList>
            <person name="Llewellyn T."/>
            <person name="Mian S."/>
            <person name="Hill R."/>
            <person name="Leitch I.J."/>
            <person name="Gaya E."/>
        </authorList>
    </citation>
    <scope>NUCLEOTIDE SEQUENCE</scope>
    <source>
        <strain evidence="14">LIQ254RAFAR</strain>
    </source>
</reference>
<feature type="domain" description="RNA polymerase III Rpc82 C -terminal" evidence="11">
    <location>
        <begin position="164"/>
        <end position="504"/>
    </location>
</feature>
<keyword evidence="15" id="KW-1185">Reference proteome</keyword>
<sequence>MSRQESDLCSLLVDETYGPLASRIYRALLLHGRCALPTLARHTHLDLKNLRHGLSVLVQQHLIYWYHPPEERSATYEANLESAYKLVRYGTYLRLSRDRHGPLAERIVLKILVSGHASDSDLTQLQDTAANSSATPVLQNGHKQNGRIIHESDLNKREISKTKVELLQAGLIAKVHESHFRTKEDNRLEAERDTRSVEDFAGDTKKVRSANREAFVDSVLDNWKYGSAVMVEAEEAPKKKRGKRKAEPQEPQAAIKRPRINEGTTGLLNGNSADYLGLSREIDAPHGDIVYSINHAKFDIILRSERLVDIAEQRICKATSRVYKTVLGLMEPHLRECRFVKPCDANDQEEDDPCVKPVSTADILLALDDFPEIYDSLGETQGAGSDSEDLGNPKKRRRKAEEDSKSPFDVDVGLDRFEREHEEDDGDDSDNDSAISEDEEDQIADLDYNPFQNGTGQGLTERDQAIRSHLLLLAQHPLGFLKRGPRQSGALETWTINFNKLIKNVQAQAITQTLSTRYDTQSVRLASLLAERGKLDDKTLSSLCLIKEKEMRTKLFTMQKAGLLELQEVPRDNARLASRTTFLYFFDHERCIRGLTEECYQTLARCLERYRHEREEVKTVLEKASRSDVIGREEKLLNAHERAALKRWKVVEERIWAQIGRVDEMVAWFRDF</sequence>
<evidence type="ECO:0000313" key="15">
    <source>
        <dbReference type="Proteomes" id="UP001161017"/>
    </source>
</evidence>
<feature type="compositionally biased region" description="Basic and acidic residues" evidence="10">
    <location>
        <begin position="399"/>
        <end position="420"/>
    </location>
</feature>
<keyword evidence="5 9" id="KW-0240">DNA-directed RNA polymerase</keyword>
<evidence type="ECO:0000256" key="3">
    <source>
        <dbReference type="ARBA" id="ARBA00011206"/>
    </source>
</evidence>
<evidence type="ECO:0000313" key="14">
    <source>
        <dbReference type="EMBL" id="MDI1488001.1"/>
    </source>
</evidence>
<dbReference type="InterPro" id="IPR055207">
    <property type="entry name" value="POLR3C_WHD"/>
</dbReference>
<dbReference type="InterPro" id="IPR036388">
    <property type="entry name" value="WH-like_DNA-bd_sf"/>
</dbReference>